<evidence type="ECO:0000259" key="2">
    <source>
        <dbReference type="Pfam" id="PF06863"/>
    </source>
</evidence>
<dbReference type="InterPro" id="IPR037049">
    <property type="entry name" value="DUF1214_C_sf"/>
</dbReference>
<evidence type="ECO:0000259" key="1">
    <source>
        <dbReference type="Pfam" id="PF06742"/>
    </source>
</evidence>
<protein>
    <submittedName>
        <fullName evidence="3">DUF1214 domain-containing protein</fullName>
    </submittedName>
</protein>
<feature type="domain" description="DUF1214" evidence="1">
    <location>
        <begin position="244"/>
        <end position="362"/>
    </location>
</feature>
<dbReference type="RefSeq" id="WP_340333103.1">
    <property type="nucleotide sequence ID" value="NZ_JBBKZS010000001.1"/>
</dbReference>
<organism evidence="3 4">
    <name type="scientific">Variovorax robiniae</name>
    <dbReference type="NCBI Taxonomy" id="1836199"/>
    <lineage>
        <taxon>Bacteria</taxon>
        <taxon>Pseudomonadati</taxon>
        <taxon>Pseudomonadota</taxon>
        <taxon>Betaproteobacteria</taxon>
        <taxon>Burkholderiales</taxon>
        <taxon>Comamonadaceae</taxon>
        <taxon>Variovorax</taxon>
    </lineage>
</organism>
<accession>A0ABU8X044</accession>
<keyword evidence="4" id="KW-1185">Reference proteome</keyword>
<dbReference type="PANTHER" id="PTHR36509:SF2">
    <property type="entry name" value="BLL3101 PROTEIN"/>
    <property type="match status" value="1"/>
</dbReference>
<dbReference type="Gene3D" id="2.60.40.1610">
    <property type="entry name" value="Domain of unknown function DUF1254"/>
    <property type="match status" value="1"/>
</dbReference>
<dbReference type="SUPFAM" id="SSF160935">
    <property type="entry name" value="VPA0735-like"/>
    <property type="match status" value="1"/>
</dbReference>
<gene>
    <name evidence="3" type="ORF">WKW79_00320</name>
</gene>
<dbReference type="Pfam" id="PF06742">
    <property type="entry name" value="DUF1214"/>
    <property type="match status" value="1"/>
</dbReference>
<dbReference type="PANTHER" id="PTHR36509">
    <property type="entry name" value="BLL3101 PROTEIN"/>
    <property type="match status" value="1"/>
</dbReference>
<reference evidence="3 4" key="1">
    <citation type="submission" date="2024-03" db="EMBL/GenBank/DDBJ databases">
        <title>Novel species of the genus Variovorax.</title>
        <authorList>
            <person name="Liu Q."/>
            <person name="Xin Y.-H."/>
        </authorList>
    </citation>
    <scope>NUCLEOTIDE SEQUENCE [LARGE SCALE GENOMIC DNA]</scope>
    <source>
        <strain evidence="3 4">KACC 18901</strain>
    </source>
</reference>
<dbReference type="InterPro" id="IPR010679">
    <property type="entry name" value="DUF1254"/>
</dbReference>
<dbReference type="Proteomes" id="UP001367030">
    <property type="component" value="Unassembled WGS sequence"/>
</dbReference>
<feature type="domain" description="DUF1254" evidence="2">
    <location>
        <begin position="9"/>
        <end position="91"/>
    </location>
</feature>
<proteinExistence type="predicted"/>
<dbReference type="InterPro" id="IPR010621">
    <property type="entry name" value="DUF1214"/>
</dbReference>
<name>A0ABU8X044_9BURK</name>
<evidence type="ECO:0000313" key="4">
    <source>
        <dbReference type="Proteomes" id="UP001367030"/>
    </source>
</evidence>
<comment type="caution">
    <text evidence="3">The sequence shown here is derived from an EMBL/GenBank/DDBJ whole genome shotgun (WGS) entry which is preliminary data.</text>
</comment>
<dbReference type="Pfam" id="PF06863">
    <property type="entry name" value="DUF1254"/>
    <property type="match status" value="1"/>
</dbReference>
<dbReference type="Gene3D" id="2.60.120.600">
    <property type="entry name" value="Domain of unknown function DUF1214, C-terminal domain"/>
    <property type="match status" value="1"/>
</dbReference>
<dbReference type="InterPro" id="IPR037050">
    <property type="entry name" value="DUF1254_sf"/>
</dbReference>
<dbReference type="EMBL" id="JBBKZS010000001">
    <property type="protein sequence ID" value="MEJ8852989.1"/>
    <property type="molecule type" value="Genomic_DNA"/>
</dbReference>
<evidence type="ECO:0000313" key="3">
    <source>
        <dbReference type="EMBL" id="MEJ8852989.1"/>
    </source>
</evidence>
<sequence>MVQTPSDAPPGHYWTIQICDLFTTVIHQLGSASKTPGGKFLLVGPNWTGETPSGYIDVLRSPTNVVGVFGRSFAANTGESKALARTVLNQIGMVAQSLDKPGPLRFDCEASARNKVFPPGVTPEMVAADPDMLRAKPVDPTHFWDTLAKALDFNSEVSADDAPMAAQARTLLALRASDPAWKALLDRTALAADAELHDSAKYEQVGVDAGNGWQCQDNGGAWGTDWFGRAQAAVIYIYVNDFHEAIYFIRGTDDKGALLQGRYRYTVTFPKDALPPVDRERGGFWSLTMYDRDYFMLAKSPNGRTNIGTVNLDANELKFADDGSLTLHLSRDPPSDKDAQANWLPAPDGQFALLVRAYVPTQALLDRSYKLPNVVRSK</sequence>